<dbReference type="PROSITE" id="PS50994">
    <property type="entry name" value="INTEGRASE"/>
    <property type="match status" value="1"/>
</dbReference>
<protein>
    <recommendedName>
        <fullName evidence="2">Integrase catalytic domain-containing protein</fullName>
    </recommendedName>
</protein>
<dbReference type="SUPFAM" id="SSF53098">
    <property type="entry name" value="Ribonuclease H-like"/>
    <property type="match status" value="1"/>
</dbReference>
<gene>
    <name evidence="3" type="ORF">niasHS_004232</name>
</gene>
<dbReference type="Pfam" id="PF00665">
    <property type="entry name" value="rve"/>
    <property type="match status" value="1"/>
</dbReference>
<feature type="compositionally biased region" description="Polar residues" evidence="1">
    <location>
        <begin position="205"/>
        <end position="216"/>
    </location>
</feature>
<proteinExistence type="predicted"/>
<sequence length="1015" mass="116446">MLARNESFLETLCNAKKANDLIRVATDEQLLCLVEICLNILKGRVPLRPRHLKKLQAHALVLRRLARTRCSRSAKKVLLQHGDGLPAISLASPPPSDGTPIGLVRNRIKQIKNDDGINEAERAIKYEQEHKRLNKLTRDEDERPVGVKLENLSDVVAAMPKPINVKRPIVVATRRHLKVGRARKENVEQLEDDDDDDDHDYETPKPSSSNKRQPTQTEILKLIYKNAQSLGVSEEGQVLRAGGRPFITSSVYDIVSHLLNKDKRAQNKEPTAFKEFVERARQIPLLTIIMDLKKLRLLEFLYKDLSSPVAFTSVEPLLREARKSQPKINRADVQNYLATQRTYTLHRQAKRRYRRLPTLAPGLHTEWQADLAIFDRLAKQNRGYKYLLVCIDTLSRQVFVEPVKTKTSANMIRAFEHIFKRSKYIPWKVLTDQGKEFTARAVQHFFRAKDVEHFCMLTSPQFHAGMAERANRSIKERLYRYFTERNTYTWIDVVQDIVLAINHSPNSSIGMRPADVNFKNAEALRQKLHNAAENVVRRQPRYRVGDRVRIEKYKHVFQKGYLPRFTNELFTVAEVHTERSPVVYRLRDDHNEIISGTVEQQFVQVEWQTGNTVRIEVPPSNVTNPHELSKNLYRLLGEGSDPLAKKVRSTQNSFMLTINKARRWAREEYIKRKSKEKRGVRDEELLLQALLTDTGTLVELNSVTHGLLAREKSAKSSNVPLRIPADDDDLYQHKLDDYFSKLSDKNLTVLDELCMTKLNAEIKNLTEEERALLEATKEMGTEAWIQAYREIRLVCQFNYNVNRNRFVLNTDPRYVKKVEVSPQLAYILGFNNTEFMQAENEARFMPDMSGGVSSFHVYTPDLIEPMMIGDVTAPVLRIVTIRGNPDQARDSIRQFTTKGWENCWVIDATQRVLKSLHTDSLGEGLNTDNVDHTQLVDAQCDALCVLDAPQNACRHFTRTVWVGHSGEDHTRRLEDECGHSFARCCTDAHDNSVEASGVVLGVCATLRNCQELLSS</sequence>
<dbReference type="PANTHER" id="PTHR46585">
    <property type="entry name" value="INTEGRASE CORE DOMAIN CONTAINING PROTEIN"/>
    <property type="match status" value="1"/>
</dbReference>
<dbReference type="InterPro" id="IPR012337">
    <property type="entry name" value="RNaseH-like_sf"/>
</dbReference>
<reference evidence="3 4" key="1">
    <citation type="submission" date="2024-10" db="EMBL/GenBank/DDBJ databases">
        <authorList>
            <person name="Kim D."/>
        </authorList>
    </citation>
    <scope>NUCLEOTIDE SEQUENCE [LARGE SCALE GENOMIC DNA]</scope>
    <source>
        <strain evidence="3">Taebaek</strain>
    </source>
</reference>
<evidence type="ECO:0000259" key="2">
    <source>
        <dbReference type="PROSITE" id="PS50994"/>
    </source>
</evidence>
<name>A0ABD2JN69_HETSC</name>
<accession>A0ABD2JN69</accession>
<dbReference type="InterPro" id="IPR036397">
    <property type="entry name" value="RNaseH_sf"/>
</dbReference>
<dbReference type="EMBL" id="JBICCN010000120">
    <property type="protein sequence ID" value="KAL3092069.1"/>
    <property type="molecule type" value="Genomic_DNA"/>
</dbReference>
<feature type="region of interest" description="Disordered" evidence="1">
    <location>
        <begin position="182"/>
        <end position="216"/>
    </location>
</feature>
<evidence type="ECO:0000313" key="3">
    <source>
        <dbReference type="EMBL" id="KAL3092069.1"/>
    </source>
</evidence>
<dbReference type="Proteomes" id="UP001620645">
    <property type="component" value="Unassembled WGS sequence"/>
</dbReference>
<dbReference type="PANTHER" id="PTHR46585:SF1">
    <property type="entry name" value="CHROMO DOMAIN-CONTAINING PROTEIN"/>
    <property type="match status" value="1"/>
</dbReference>
<dbReference type="AlphaFoldDB" id="A0ABD2JN69"/>
<comment type="caution">
    <text evidence="3">The sequence shown here is derived from an EMBL/GenBank/DDBJ whole genome shotgun (WGS) entry which is preliminary data.</text>
</comment>
<organism evidence="3 4">
    <name type="scientific">Heterodera schachtii</name>
    <name type="common">Sugarbeet cyst nematode worm</name>
    <name type="synonym">Tylenchus schachtii</name>
    <dbReference type="NCBI Taxonomy" id="97005"/>
    <lineage>
        <taxon>Eukaryota</taxon>
        <taxon>Metazoa</taxon>
        <taxon>Ecdysozoa</taxon>
        <taxon>Nematoda</taxon>
        <taxon>Chromadorea</taxon>
        <taxon>Rhabditida</taxon>
        <taxon>Tylenchina</taxon>
        <taxon>Tylenchomorpha</taxon>
        <taxon>Tylenchoidea</taxon>
        <taxon>Heteroderidae</taxon>
        <taxon>Heteroderinae</taxon>
        <taxon>Heterodera</taxon>
    </lineage>
</organism>
<feature type="domain" description="Integrase catalytic" evidence="2">
    <location>
        <begin position="357"/>
        <end position="521"/>
    </location>
</feature>
<evidence type="ECO:0000256" key="1">
    <source>
        <dbReference type="SAM" id="MobiDB-lite"/>
    </source>
</evidence>
<dbReference type="Gene3D" id="3.30.420.10">
    <property type="entry name" value="Ribonuclease H-like superfamily/Ribonuclease H"/>
    <property type="match status" value="1"/>
</dbReference>
<keyword evidence="4" id="KW-1185">Reference proteome</keyword>
<feature type="compositionally biased region" description="Acidic residues" evidence="1">
    <location>
        <begin position="188"/>
        <end position="200"/>
    </location>
</feature>
<dbReference type="InterPro" id="IPR001584">
    <property type="entry name" value="Integrase_cat-core"/>
</dbReference>
<evidence type="ECO:0000313" key="4">
    <source>
        <dbReference type="Proteomes" id="UP001620645"/>
    </source>
</evidence>